<comment type="caution">
    <text evidence="1">The sequence shown here is derived from an EMBL/GenBank/DDBJ whole genome shotgun (WGS) entry which is preliminary data.</text>
</comment>
<evidence type="ECO:0000313" key="1">
    <source>
        <dbReference type="EMBL" id="CAI4003809.1"/>
    </source>
</evidence>
<dbReference type="EMBL" id="CAMXCT020003334">
    <property type="protein sequence ID" value="CAL1157184.1"/>
    <property type="molecule type" value="Genomic_DNA"/>
</dbReference>
<gene>
    <name evidence="1" type="ORF">C1SCF055_LOCUS29640</name>
</gene>
<proteinExistence type="predicted"/>
<evidence type="ECO:0000313" key="3">
    <source>
        <dbReference type="Proteomes" id="UP001152797"/>
    </source>
</evidence>
<reference evidence="2 3" key="2">
    <citation type="submission" date="2024-05" db="EMBL/GenBank/DDBJ databases">
        <authorList>
            <person name="Chen Y."/>
            <person name="Shah S."/>
            <person name="Dougan E. K."/>
            <person name="Thang M."/>
            <person name="Chan C."/>
        </authorList>
    </citation>
    <scope>NUCLEOTIDE SEQUENCE [LARGE SCALE GENOMIC DNA]</scope>
</reference>
<reference evidence="1" key="1">
    <citation type="submission" date="2022-10" db="EMBL/GenBank/DDBJ databases">
        <authorList>
            <person name="Chen Y."/>
            <person name="Dougan E. K."/>
            <person name="Chan C."/>
            <person name="Rhodes N."/>
            <person name="Thang M."/>
        </authorList>
    </citation>
    <scope>NUCLEOTIDE SEQUENCE</scope>
</reference>
<dbReference type="EMBL" id="CAMXCT030003334">
    <property type="protein sequence ID" value="CAL4791121.1"/>
    <property type="molecule type" value="Genomic_DNA"/>
</dbReference>
<protein>
    <submittedName>
        <fullName evidence="1">Uncharacterized protein</fullName>
    </submittedName>
</protein>
<name>A0A9P1D5U5_9DINO</name>
<dbReference type="OrthoDB" id="410650at2759"/>
<organism evidence="1">
    <name type="scientific">Cladocopium goreaui</name>
    <dbReference type="NCBI Taxonomy" id="2562237"/>
    <lineage>
        <taxon>Eukaryota</taxon>
        <taxon>Sar</taxon>
        <taxon>Alveolata</taxon>
        <taxon>Dinophyceae</taxon>
        <taxon>Suessiales</taxon>
        <taxon>Symbiodiniaceae</taxon>
        <taxon>Cladocopium</taxon>
    </lineage>
</organism>
<dbReference type="EMBL" id="CAMXCT010003334">
    <property type="protein sequence ID" value="CAI4003809.1"/>
    <property type="molecule type" value="Genomic_DNA"/>
</dbReference>
<sequence>MEAYAEAVVDGVQVPAVVTERMRQGALIDQGKQGSSLEKKSNVARNAYRMIRRTGLGWRIPIETFDYQKLDGTFETIHYLRPQKILEYFIAKKPILVCGEPEACGMGKICKAFWESYRGYHPTHQVFQSHAGHLHRVIPLAIHGDEGKGKRRSNTTLVALEAVIGCKGETRACTECKPSWVNLANLGPRACDEHFISKTMRTNMKGHSYLQHWPLFIVPGILNKNYKPLTLKLLEVVATDLEQLFTTGIQVGGETYFGAIIAAKGDLKWHTKVGRLVRSFEHQGRKRDLQMCHWCGAGSPGNPAEDVASDHPCWERTLFFERPWLSTDLPPMNVIPFDAHCPEMMYQHDPFHTLRLGLYRDFVGSAVFLYMSWGLFGAGRIPVKLEAAWSSFYLWQMAERKRASLRSFSTSLFNYKSKKSYPWINAKGSDVTLCLKWLCAVTYGFIQTCIDAEQVRILNVILSTSRTAIDFFDHMNEHWLWMSTACAAYLYEVGHAFLVGYTWLAGFAYQSQLCLFSVKPKAHFHRHILLSLLLQIERHEQVVLNPLVFNCEQNEDMIGKISSLTIKLDSRVSTRRVLEFWMVKAAILFKRHFGGK</sequence>
<keyword evidence="3" id="KW-1185">Reference proteome</keyword>
<accession>A0A9P1D5U5</accession>
<dbReference type="Proteomes" id="UP001152797">
    <property type="component" value="Unassembled WGS sequence"/>
</dbReference>
<dbReference type="AlphaFoldDB" id="A0A9P1D5U5"/>
<evidence type="ECO:0000313" key="2">
    <source>
        <dbReference type="EMBL" id="CAL4791121.1"/>
    </source>
</evidence>